<protein>
    <submittedName>
        <fullName evidence="2">Uncharacterized protein LOC116189254 isoform X2</fullName>
    </submittedName>
</protein>
<dbReference type="AlphaFoldDB" id="A0A6P8BWK7"/>
<dbReference type="RefSeq" id="XP_031374699.1">
    <property type="nucleotide sequence ID" value="XM_031518839.1"/>
</dbReference>
<dbReference type="PANTHER" id="PTHR47040:SF1">
    <property type="entry name" value="MITOCHONDRIAL ATP-INDEPENDENT INNER MEMBRANE PROTEASE SUBUNIT 2"/>
    <property type="match status" value="1"/>
</dbReference>
<reference evidence="2" key="2">
    <citation type="submission" date="2025-08" db="UniProtKB">
        <authorList>
            <consortium name="RefSeq"/>
        </authorList>
    </citation>
    <scope>IDENTIFICATION</scope>
    <source>
        <tissue evidence="2">Leaf</tissue>
    </source>
</reference>
<dbReference type="GeneID" id="116189254"/>
<dbReference type="InterPro" id="IPR053307">
    <property type="entry name" value="Mitochondrial_IM_protease"/>
</dbReference>
<evidence type="ECO:0000313" key="1">
    <source>
        <dbReference type="Proteomes" id="UP000515151"/>
    </source>
</evidence>
<organism evidence="1 2">
    <name type="scientific">Punica granatum</name>
    <name type="common">Pomegranate</name>
    <dbReference type="NCBI Taxonomy" id="22663"/>
    <lineage>
        <taxon>Eukaryota</taxon>
        <taxon>Viridiplantae</taxon>
        <taxon>Streptophyta</taxon>
        <taxon>Embryophyta</taxon>
        <taxon>Tracheophyta</taxon>
        <taxon>Spermatophyta</taxon>
        <taxon>Magnoliopsida</taxon>
        <taxon>eudicotyledons</taxon>
        <taxon>Gunneridae</taxon>
        <taxon>Pentapetalae</taxon>
        <taxon>rosids</taxon>
        <taxon>malvids</taxon>
        <taxon>Myrtales</taxon>
        <taxon>Lythraceae</taxon>
        <taxon>Punica</taxon>
    </lineage>
</organism>
<dbReference type="Proteomes" id="UP000515151">
    <property type="component" value="Chromosome 8"/>
</dbReference>
<dbReference type="PANTHER" id="PTHR47040">
    <property type="entry name" value="OSJNBA0068L06.9 PROTEIN"/>
    <property type="match status" value="1"/>
</dbReference>
<sequence length="200" mass="22890">MVSISTWARYIVQKLDYSVVVGFKNYKSGHITDAQLGDVIWKNLFQGKLTYLHWNKGEEMASGLGSLVGTLLVRRIPHATPQRVFVGDVVVLKDPERTEDFLVRRLAATEGYEMVSTDEKEQPFILKRDQCWVLADDKKLKPKKLVLLIMPGSKGQSNIWASINGWYSRQSYLLPEDSCGPWTSEKQSLWHDEGFAHFRS</sequence>
<gene>
    <name evidence="2" type="primary">LOC116189254</name>
</gene>
<evidence type="ECO:0000313" key="2">
    <source>
        <dbReference type="RefSeq" id="XP_031374699.1"/>
    </source>
</evidence>
<proteinExistence type="predicted"/>
<keyword evidence="1" id="KW-1185">Reference proteome</keyword>
<accession>A0A6P8BWK7</accession>
<reference evidence="1" key="1">
    <citation type="journal article" date="2020" name="Plant Biotechnol. J.">
        <title>The pomegranate (Punica granatum L.) draft genome dissects genetic divergence between soft- and hard-seeded cultivars.</title>
        <authorList>
            <person name="Luo X."/>
            <person name="Li H."/>
            <person name="Wu Z."/>
            <person name="Yao W."/>
            <person name="Zhao P."/>
            <person name="Cao D."/>
            <person name="Yu H."/>
            <person name="Li K."/>
            <person name="Poudel K."/>
            <person name="Zhao D."/>
            <person name="Zhang F."/>
            <person name="Xia X."/>
            <person name="Chen L."/>
            <person name="Wang Q."/>
            <person name="Jing D."/>
            <person name="Cao S."/>
        </authorList>
    </citation>
    <scope>NUCLEOTIDE SEQUENCE [LARGE SCALE GENOMIC DNA]</scope>
    <source>
        <strain evidence="1">cv. Tunisia</strain>
    </source>
</reference>
<name>A0A6P8BWK7_PUNGR</name>